<dbReference type="PROSITE" id="PS51375">
    <property type="entry name" value="PPR"/>
    <property type="match status" value="4"/>
</dbReference>
<dbReference type="FunFam" id="1.25.40.10:FF:000196">
    <property type="entry name" value="Pentatricopeptide repeat-containing protein At4g14850"/>
    <property type="match status" value="1"/>
</dbReference>
<gene>
    <name evidence="5" type="ORF">Fot_55743</name>
    <name evidence="4" type="ORF">Fot_55872</name>
</gene>
<dbReference type="InterPro" id="IPR002885">
    <property type="entry name" value="PPR_rpt"/>
</dbReference>
<comment type="caution">
    <text evidence="4">The sequence shown here is derived from an EMBL/GenBank/DDBJ whole genome shotgun (WGS) entry which is preliminary data.</text>
</comment>
<reference evidence="4" key="1">
    <citation type="submission" date="2024-07" db="EMBL/GenBank/DDBJ databases">
        <title>Two chromosome-level genome assemblies of Korean endemic species Abeliophyllum distichum and Forsythia ovata (Oleaceae).</title>
        <authorList>
            <person name="Mun J.H."/>
        </authorList>
    </citation>
    <scope>NUCLEOTIDE SEQUENCE</scope>
    <source>
        <strain evidence="4">KNKB202402200001</strain>
        <tissue evidence="4">Leaf</tissue>
    </source>
</reference>
<dbReference type="FunFam" id="1.25.40.10:FF:000090">
    <property type="entry name" value="Pentatricopeptide repeat-containing protein, chloroplastic"/>
    <property type="match status" value="1"/>
</dbReference>
<evidence type="ECO:0000313" key="5">
    <source>
        <dbReference type="EMBL" id="KAL2458473.1"/>
    </source>
</evidence>
<evidence type="ECO:0000256" key="1">
    <source>
        <dbReference type="ARBA" id="ARBA00022737"/>
    </source>
</evidence>
<dbReference type="InterPro" id="IPR046848">
    <property type="entry name" value="E_motif"/>
</dbReference>
<dbReference type="Gene3D" id="1.25.40.10">
    <property type="entry name" value="Tetratricopeptide repeat domain"/>
    <property type="match status" value="3"/>
</dbReference>
<dbReference type="FunFam" id="1.25.40.10:FF:000351">
    <property type="entry name" value="Pentatricopeptide repeat-containing protein"/>
    <property type="match status" value="1"/>
</dbReference>
<evidence type="ECO:0000256" key="2">
    <source>
        <dbReference type="ARBA" id="ARBA00061659"/>
    </source>
</evidence>
<organism evidence="4 6">
    <name type="scientific">Forsythia ovata</name>
    <dbReference type="NCBI Taxonomy" id="205694"/>
    <lineage>
        <taxon>Eukaryota</taxon>
        <taxon>Viridiplantae</taxon>
        <taxon>Streptophyta</taxon>
        <taxon>Embryophyta</taxon>
        <taxon>Tracheophyta</taxon>
        <taxon>Spermatophyta</taxon>
        <taxon>Magnoliopsida</taxon>
        <taxon>eudicotyledons</taxon>
        <taxon>Gunneridae</taxon>
        <taxon>Pentapetalae</taxon>
        <taxon>asterids</taxon>
        <taxon>lamiids</taxon>
        <taxon>Lamiales</taxon>
        <taxon>Oleaceae</taxon>
        <taxon>Forsythieae</taxon>
        <taxon>Forsythia</taxon>
    </lineage>
</organism>
<keyword evidence="6" id="KW-1185">Reference proteome</keyword>
<feature type="repeat" description="PPR" evidence="3">
    <location>
        <begin position="374"/>
        <end position="408"/>
    </location>
</feature>
<keyword evidence="1" id="KW-0677">Repeat</keyword>
<reference evidence="6" key="2">
    <citation type="submission" date="2024-07" db="EMBL/GenBank/DDBJ databases">
        <title>Two chromosome-level genome assemblies of Korean endemic species Abeliophyllum distichum and Forsythia ovata (Oleaceae).</title>
        <authorList>
            <person name="Jang H."/>
        </authorList>
    </citation>
    <scope>NUCLEOTIDE SEQUENCE [LARGE SCALE GENOMIC DNA]</scope>
</reference>
<dbReference type="Proteomes" id="UP001604277">
    <property type="component" value="Unassembled WGS sequence"/>
</dbReference>
<dbReference type="AlphaFoldDB" id="A0ABD1P2W9"/>
<dbReference type="PANTHER" id="PTHR47926">
    <property type="entry name" value="PENTATRICOPEPTIDE REPEAT-CONTAINING PROTEIN"/>
    <property type="match status" value="1"/>
</dbReference>
<name>A0ABD1P2W9_9LAMI</name>
<sequence>MLPETVASLLHHCAKTKAYRYGLSLHATAIKSGIQTDMYIGNHILNFYAKCGHVDSAHLMFDEMSHKNLVTWSAMISGSDQARKYPSTLALYVQMHKYYKPNEFIFASALSSCAGLKELKLGQQIHAQMVKLGYQFVCFASNSLILMYMKCGMCSNALSIFRDCSTSGLLSLVSYNVAITGVVENEQAEKGFEMFKLMGQQGLVPDCFTFAGLLGPSEPRYDLSVGTQLHCQIVKLGLDYMDFIGNILISMYSKFHLIEEAEMVFTLIKERDVISWNTLISACCHCNDESKALSVFREMVMDNNVNADDFTYASVLSAVASLASICHGREIHAHLIRTRSEWDVGVGNALVNMYAKSGCIGYAYALFDRTECHNLVSWNSIIAGFANHGLAGRAMELYEEMKGVGLKPDSITFLGLLMACNHSGLANEGQTFFNSMIEVYKITPDIEHFCCLIDLLGRAGRVKEALEYMSRYPFRDDPIVLGCLLSACRLHGDVIAGEQLARRLLEFQPVTTSPYVLLSNLYASDGKWDSVATARKLLRDSRLKKEPGHSLIQVKGSVEMFIVGDFSHSRIEEIVNLLKTLSLTEEENLLTY</sequence>
<feature type="repeat" description="PPR" evidence="3">
    <location>
        <begin position="37"/>
        <end position="71"/>
    </location>
</feature>
<dbReference type="InterPro" id="IPR046960">
    <property type="entry name" value="PPR_At4g14850-like_plant"/>
</dbReference>
<protein>
    <submittedName>
        <fullName evidence="4">Pentatricopeptide repeat-containing protein</fullName>
    </submittedName>
</protein>
<accession>A0ABD1P2W9</accession>
<dbReference type="PANTHER" id="PTHR47926:SF452">
    <property type="entry name" value="PENTATRICOPEPTIDE REPEAT-CONTAINING PROTEIN"/>
    <property type="match status" value="1"/>
</dbReference>
<dbReference type="Pfam" id="PF01535">
    <property type="entry name" value="PPR"/>
    <property type="match status" value="5"/>
</dbReference>
<dbReference type="InterPro" id="IPR011990">
    <property type="entry name" value="TPR-like_helical_dom_sf"/>
</dbReference>
<evidence type="ECO:0000313" key="4">
    <source>
        <dbReference type="EMBL" id="KAL2458209.1"/>
    </source>
</evidence>
<dbReference type="Pfam" id="PF20431">
    <property type="entry name" value="E_motif"/>
    <property type="match status" value="1"/>
</dbReference>
<comment type="similarity">
    <text evidence="2">Belongs to the PPR family. PCMP-E subfamily.</text>
</comment>
<dbReference type="EMBL" id="JBFOLJ010000031">
    <property type="protein sequence ID" value="KAL2458209.1"/>
    <property type="molecule type" value="Genomic_DNA"/>
</dbReference>
<evidence type="ECO:0000313" key="6">
    <source>
        <dbReference type="Proteomes" id="UP001604277"/>
    </source>
</evidence>
<proteinExistence type="inferred from homology"/>
<dbReference type="NCBIfam" id="TIGR00756">
    <property type="entry name" value="PPR"/>
    <property type="match status" value="3"/>
</dbReference>
<dbReference type="Pfam" id="PF13041">
    <property type="entry name" value="PPR_2"/>
    <property type="match status" value="2"/>
</dbReference>
<feature type="repeat" description="PPR" evidence="3">
    <location>
        <begin position="171"/>
        <end position="205"/>
    </location>
</feature>
<dbReference type="EMBL" id="JBFOLJ010000029">
    <property type="protein sequence ID" value="KAL2458473.1"/>
    <property type="molecule type" value="Genomic_DNA"/>
</dbReference>
<dbReference type="GO" id="GO:0016070">
    <property type="term" value="P:RNA metabolic process"/>
    <property type="evidence" value="ECO:0007669"/>
    <property type="project" value="UniProtKB-ARBA"/>
</dbReference>
<evidence type="ECO:0000256" key="3">
    <source>
        <dbReference type="PROSITE-ProRule" id="PRU00708"/>
    </source>
</evidence>
<feature type="repeat" description="PPR" evidence="3">
    <location>
        <begin position="272"/>
        <end position="306"/>
    </location>
</feature>